<evidence type="ECO:0000256" key="6">
    <source>
        <dbReference type="ARBA" id="ARBA00023077"/>
    </source>
</evidence>
<feature type="domain" description="TonB-dependent receptor plug" evidence="13">
    <location>
        <begin position="101"/>
        <end position="210"/>
    </location>
</feature>
<dbReference type="GO" id="GO:0015344">
    <property type="term" value="F:siderophore uptake transmembrane transporter activity"/>
    <property type="evidence" value="ECO:0007669"/>
    <property type="project" value="TreeGrafter"/>
</dbReference>
<evidence type="ECO:0000256" key="1">
    <source>
        <dbReference type="ARBA" id="ARBA00004571"/>
    </source>
</evidence>
<evidence type="ECO:0000256" key="11">
    <source>
        <dbReference type="RuleBase" id="RU003357"/>
    </source>
</evidence>
<dbReference type="KEGG" id="dpr:Despr_2891"/>
<dbReference type="PANTHER" id="PTHR30069:SF29">
    <property type="entry name" value="HEMOGLOBIN AND HEMOGLOBIN-HAPTOGLOBIN-BINDING PROTEIN 1-RELATED"/>
    <property type="match status" value="1"/>
</dbReference>
<evidence type="ECO:0000256" key="10">
    <source>
        <dbReference type="PROSITE-ProRule" id="PRU01360"/>
    </source>
</evidence>
<dbReference type="GO" id="GO:0044718">
    <property type="term" value="P:siderophore transmembrane transport"/>
    <property type="evidence" value="ECO:0007669"/>
    <property type="project" value="TreeGrafter"/>
</dbReference>
<dbReference type="EMBL" id="CP002364">
    <property type="protein sequence ID" value="ADW19024.1"/>
    <property type="molecule type" value="Genomic_DNA"/>
</dbReference>
<name>A0A7U3YP90_DESPD</name>
<proteinExistence type="inferred from homology"/>
<dbReference type="InterPro" id="IPR012910">
    <property type="entry name" value="Plug_dom"/>
</dbReference>
<keyword evidence="3 10" id="KW-1134">Transmembrane beta strand</keyword>
<keyword evidence="2 10" id="KW-0813">Transport</keyword>
<evidence type="ECO:0000256" key="8">
    <source>
        <dbReference type="ARBA" id="ARBA00023170"/>
    </source>
</evidence>
<evidence type="ECO:0000256" key="9">
    <source>
        <dbReference type="ARBA" id="ARBA00023237"/>
    </source>
</evidence>
<dbReference type="InterPro" id="IPR036942">
    <property type="entry name" value="Beta-barrel_TonB_sf"/>
</dbReference>
<dbReference type="PROSITE" id="PS52016">
    <property type="entry name" value="TONB_DEPENDENT_REC_3"/>
    <property type="match status" value="1"/>
</dbReference>
<keyword evidence="4 10" id="KW-0812">Transmembrane</keyword>
<keyword evidence="5" id="KW-0732">Signal</keyword>
<organism evidence="14 15">
    <name type="scientific">Desulfobulbus propionicus (strain ATCC 33891 / DSM 2032 / VKM B-1956 / 1pr3)</name>
    <dbReference type="NCBI Taxonomy" id="577650"/>
    <lineage>
        <taxon>Bacteria</taxon>
        <taxon>Pseudomonadati</taxon>
        <taxon>Thermodesulfobacteriota</taxon>
        <taxon>Desulfobulbia</taxon>
        <taxon>Desulfobulbales</taxon>
        <taxon>Desulfobulbaceae</taxon>
        <taxon>Desulfobulbus</taxon>
    </lineage>
</organism>
<keyword evidence="7 10" id="KW-0472">Membrane</keyword>
<keyword evidence="9 10" id="KW-0998">Cell outer membrane</keyword>
<dbReference type="InterPro" id="IPR000531">
    <property type="entry name" value="Beta-barrel_TonB"/>
</dbReference>
<dbReference type="Pfam" id="PF07715">
    <property type="entry name" value="Plug"/>
    <property type="match status" value="1"/>
</dbReference>
<evidence type="ECO:0000256" key="4">
    <source>
        <dbReference type="ARBA" id="ARBA00022692"/>
    </source>
</evidence>
<dbReference type="CDD" id="cd01347">
    <property type="entry name" value="ligand_gated_channel"/>
    <property type="match status" value="1"/>
</dbReference>
<accession>A0A7U3YP90</accession>
<evidence type="ECO:0000256" key="7">
    <source>
        <dbReference type="ARBA" id="ARBA00023136"/>
    </source>
</evidence>
<dbReference type="Pfam" id="PF00593">
    <property type="entry name" value="TonB_dep_Rec_b-barrel"/>
    <property type="match status" value="1"/>
</dbReference>
<reference evidence="14 15" key="1">
    <citation type="journal article" date="2011" name="Stand. Genomic Sci.">
        <title>Complete genome sequence of Desulfobulbus propionicus type strain (1pr3).</title>
        <authorList>
            <person name="Pagani I."/>
            <person name="Lapidus A."/>
            <person name="Nolan M."/>
            <person name="Lucas S."/>
            <person name="Hammon N."/>
            <person name="Deshpande S."/>
            <person name="Cheng J.F."/>
            <person name="Chertkov O."/>
            <person name="Davenport K."/>
            <person name="Tapia R."/>
            <person name="Han C."/>
            <person name="Goodwin L."/>
            <person name="Pitluck S."/>
            <person name="Liolios K."/>
            <person name="Mavromatis K."/>
            <person name="Ivanova N."/>
            <person name="Mikhailova N."/>
            <person name="Pati A."/>
            <person name="Chen A."/>
            <person name="Palaniappan K."/>
            <person name="Land M."/>
            <person name="Hauser L."/>
            <person name="Chang Y.J."/>
            <person name="Jeffries C.D."/>
            <person name="Detter J.C."/>
            <person name="Brambilla E."/>
            <person name="Kannan K.P."/>
            <person name="Djao O.D."/>
            <person name="Rohde M."/>
            <person name="Pukall R."/>
            <person name="Spring S."/>
            <person name="Goker M."/>
            <person name="Sikorski J."/>
            <person name="Woyke T."/>
            <person name="Bristow J."/>
            <person name="Eisen J.A."/>
            <person name="Markowitz V."/>
            <person name="Hugenholtz P."/>
            <person name="Kyrpides N.C."/>
            <person name="Klenk H.P."/>
        </authorList>
    </citation>
    <scope>NUCLEOTIDE SEQUENCE [LARGE SCALE GENOMIC DNA]</scope>
    <source>
        <strain evidence="15">ATCC 33891 / DSM 2032 / 1pr3</strain>
    </source>
</reference>
<evidence type="ECO:0000313" key="15">
    <source>
        <dbReference type="Proteomes" id="UP000006365"/>
    </source>
</evidence>
<dbReference type="GO" id="GO:0009279">
    <property type="term" value="C:cell outer membrane"/>
    <property type="evidence" value="ECO:0007669"/>
    <property type="project" value="UniProtKB-SubCell"/>
</dbReference>
<comment type="subcellular location">
    <subcellularLocation>
        <location evidence="1 10">Cell outer membrane</location>
        <topology evidence="1 10">Multi-pass membrane protein</topology>
    </subcellularLocation>
</comment>
<dbReference type="Proteomes" id="UP000006365">
    <property type="component" value="Chromosome"/>
</dbReference>
<keyword evidence="15" id="KW-1185">Reference proteome</keyword>
<comment type="similarity">
    <text evidence="10 11">Belongs to the TonB-dependent receptor family.</text>
</comment>
<dbReference type="Gene3D" id="2.170.130.10">
    <property type="entry name" value="TonB-dependent receptor, plug domain"/>
    <property type="match status" value="1"/>
</dbReference>
<gene>
    <name evidence="14" type="ordered locus">Despr_2891</name>
</gene>
<protein>
    <submittedName>
        <fullName evidence="14">TonB-dependent receptor</fullName>
    </submittedName>
</protein>
<dbReference type="Gene3D" id="2.40.170.20">
    <property type="entry name" value="TonB-dependent receptor, beta-barrel domain"/>
    <property type="match status" value="1"/>
</dbReference>
<dbReference type="InterPro" id="IPR037066">
    <property type="entry name" value="Plug_dom_sf"/>
</dbReference>
<dbReference type="PANTHER" id="PTHR30069">
    <property type="entry name" value="TONB-DEPENDENT OUTER MEMBRANE RECEPTOR"/>
    <property type="match status" value="1"/>
</dbReference>
<evidence type="ECO:0000256" key="3">
    <source>
        <dbReference type="ARBA" id="ARBA00022452"/>
    </source>
</evidence>
<evidence type="ECO:0000256" key="2">
    <source>
        <dbReference type="ARBA" id="ARBA00022448"/>
    </source>
</evidence>
<sequence length="721" mass="79792">MCYTRCRPDKQIALPPWITRGCGIAVFSLWPRFPYPAWGETVHRRIIMFFSKKKATAAALVCSGCFQAAVAASETNEYLELDLSQLMNITVTSVAKKEQRLSDAAAAVFVITQEDIRRSGVTTIADALAMAPGIQVAKISASKWSVSSRGFAGYTSNKLLVLMDGRSVYSPAYSGVFWDAQNTLLEDIDRIEVIRGPGGTLWGANAVNGVINIITKNATETKGTLVRASAGNGGAMSTAARYGGALSDTISGRLYLTYDRSMSNALKENGEDANDTWKPLQTGFRLDGEPAGNKEWTLQGDLYDNGGDQWVFPHWTGDSPLPSIRDDALDAKGGNLLGRWRQELGNDRALTFKAYYDFNKRSDAVFNLAFDTIDLDLQYETALGGRQNLTMGAGYRSITGDFDETFQVYLPDRSDELHSAFLQDEINLVADRLWLTLGSKYEHNDYTGSEWQPSARILWKPADRHSLWTSVARAVRTPAIVEQHGRVLMGRYPASLGTTPIGIGDINFTGNPDFDSEIVTAYEAGHRWQATDTLSFDLALFYNDYDEIYTAQPVQSGLDIDSVFVNAQSGSGRGVELAADWKPRSWLSFALAYSHLEMDLTTDAAVGSQAGSDWVTKASPRHQVSLRSSIALAENWRLNLWLRHVDTISGRNSTNLLGDSRLLDAYTLLDANLIWTPFRELEVMLAGQNLLDDGQVRYLSEYQTPATEIERGVYGKVTWRF</sequence>
<dbReference type="AlphaFoldDB" id="A0A7U3YP90"/>
<evidence type="ECO:0000259" key="12">
    <source>
        <dbReference type="Pfam" id="PF00593"/>
    </source>
</evidence>
<keyword evidence="6 11" id="KW-0798">TonB box</keyword>
<dbReference type="InterPro" id="IPR039426">
    <property type="entry name" value="TonB-dep_rcpt-like"/>
</dbReference>
<dbReference type="SUPFAM" id="SSF56935">
    <property type="entry name" value="Porins"/>
    <property type="match status" value="1"/>
</dbReference>
<feature type="domain" description="TonB-dependent receptor-like beta-barrel" evidence="12">
    <location>
        <begin position="261"/>
        <end position="690"/>
    </location>
</feature>
<keyword evidence="8 14" id="KW-0675">Receptor</keyword>
<evidence type="ECO:0000313" key="14">
    <source>
        <dbReference type="EMBL" id="ADW19024.1"/>
    </source>
</evidence>
<evidence type="ECO:0000259" key="13">
    <source>
        <dbReference type="Pfam" id="PF07715"/>
    </source>
</evidence>
<evidence type="ECO:0000256" key="5">
    <source>
        <dbReference type="ARBA" id="ARBA00022729"/>
    </source>
</evidence>